<proteinExistence type="inferred from homology"/>
<keyword evidence="4" id="KW-0496">Mitochondrion</keyword>
<name>A0AAV5RLN4_STABA</name>
<reference evidence="6 7" key="1">
    <citation type="journal article" date="2023" name="Elife">
        <title>Identification of key yeast species and microbe-microbe interactions impacting larval growth of Drosophila in the wild.</title>
        <authorList>
            <person name="Mure A."/>
            <person name="Sugiura Y."/>
            <person name="Maeda R."/>
            <person name="Honda K."/>
            <person name="Sakurai N."/>
            <person name="Takahashi Y."/>
            <person name="Watada M."/>
            <person name="Katoh T."/>
            <person name="Gotoh A."/>
            <person name="Gotoh Y."/>
            <person name="Taniguchi I."/>
            <person name="Nakamura K."/>
            <person name="Hayashi T."/>
            <person name="Katayama T."/>
            <person name="Uemura T."/>
            <person name="Hattori Y."/>
        </authorList>
    </citation>
    <scope>NUCLEOTIDE SEQUENCE [LARGE SCALE GENOMIC DNA]</scope>
    <source>
        <strain evidence="6 7">SB-73</strain>
    </source>
</reference>
<dbReference type="GO" id="GO:0005739">
    <property type="term" value="C:mitochondrion"/>
    <property type="evidence" value="ECO:0007669"/>
    <property type="project" value="UniProtKB-SubCell"/>
</dbReference>
<dbReference type="GO" id="GO:0033615">
    <property type="term" value="P:mitochondrial proton-transporting ATP synthase complex assembly"/>
    <property type="evidence" value="ECO:0007669"/>
    <property type="project" value="TreeGrafter"/>
</dbReference>
<comment type="similarity">
    <text evidence="2">Belongs to the ATP12 family.</text>
</comment>
<evidence type="ECO:0000313" key="6">
    <source>
        <dbReference type="EMBL" id="GMM51551.1"/>
    </source>
</evidence>
<organism evidence="6 7">
    <name type="scientific">Starmerella bacillaris</name>
    <name type="common">Yeast</name>
    <name type="synonym">Candida zemplinina</name>
    <dbReference type="NCBI Taxonomy" id="1247836"/>
    <lineage>
        <taxon>Eukaryota</taxon>
        <taxon>Fungi</taxon>
        <taxon>Dikarya</taxon>
        <taxon>Ascomycota</taxon>
        <taxon>Saccharomycotina</taxon>
        <taxon>Dipodascomycetes</taxon>
        <taxon>Dipodascales</taxon>
        <taxon>Trichomonascaceae</taxon>
        <taxon>Starmerella</taxon>
    </lineage>
</organism>
<dbReference type="Gene3D" id="3.30.2180.10">
    <property type="entry name" value="ATP12-like"/>
    <property type="match status" value="1"/>
</dbReference>
<evidence type="ECO:0000256" key="1">
    <source>
        <dbReference type="ARBA" id="ARBA00004173"/>
    </source>
</evidence>
<comment type="caution">
    <text evidence="6">The sequence shown here is derived from an EMBL/GenBank/DDBJ whole genome shotgun (WGS) entry which is preliminary data.</text>
</comment>
<keyword evidence="5" id="KW-0143">Chaperone</keyword>
<evidence type="ECO:0000256" key="4">
    <source>
        <dbReference type="ARBA" id="ARBA00023128"/>
    </source>
</evidence>
<dbReference type="SUPFAM" id="SSF160909">
    <property type="entry name" value="ATP12-like"/>
    <property type="match status" value="1"/>
</dbReference>
<dbReference type="InterPro" id="IPR011419">
    <property type="entry name" value="ATP12_ATP_synth-F1-assembly"/>
</dbReference>
<evidence type="ECO:0000313" key="7">
    <source>
        <dbReference type="Proteomes" id="UP001362899"/>
    </source>
</evidence>
<protein>
    <submittedName>
        <fullName evidence="6">ATP synthase complex assembly protein</fullName>
    </submittedName>
</protein>
<comment type="subcellular location">
    <subcellularLocation>
        <location evidence="1">Mitochondrion</location>
    </subcellularLocation>
</comment>
<gene>
    <name evidence="6" type="ORF">DASB73_025140</name>
</gene>
<dbReference type="Proteomes" id="UP001362899">
    <property type="component" value="Unassembled WGS sequence"/>
</dbReference>
<dbReference type="InterPro" id="IPR042272">
    <property type="entry name" value="ATP12_ATP_synth-F1-assembly_N"/>
</dbReference>
<dbReference type="AlphaFoldDB" id="A0AAV5RLN4"/>
<dbReference type="Pfam" id="PF07542">
    <property type="entry name" value="ATP12"/>
    <property type="match status" value="1"/>
</dbReference>
<evidence type="ECO:0000256" key="5">
    <source>
        <dbReference type="ARBA" id="ARBA00023186"/>
    </source>
</evidence>
<dbReference type="EMBL" id="BTGC01000008">
    <property type="protein sequence ID" value="GMM51551.1"/>
    <property type="molecule type" value="Genomic_DNA"/>
</dbReference>
<accession>A0AAV5RLN4</accession>
<sequence>MCLNTLIKNRCTPTLSVNKFALLGRRGNTSQASKAIKFWEFISVQEAANGRQLLMDGKPMRTPAGNNLLIPYEKPAVLAELIAQEWRSLHSLKLKSHLIPLTSLAGRSIDITKEQIEEEIPKLLKYLDTDTLLVLSPKKDCEGKVRAAQDKLFPPVIEEARKEWGLPKTGLSTLDTEIAICGNYQPIDTRNKVSEWMRSLDHWQFASLERATATAKSLILGMNTVLHKMPVKEISDLSNLDVNLQTEFWGMVEDTHDVLREDVPRLLGSAYINSLKEEN</sequence>
<dbReference type="PANTHER" id="PTHR21013">
    <property type="entry name" value="ATP SYNTHASE MITOCHONDRIAL F1 COMPLEX ASSEMBLY FACTOR 2/ATP12 PROTEIN, MITOCHONDRIAL PRECURSOR"/>
    <property type="match status" value="1"/>
</dbReference>
<dbReference type="PANTHER" id="PTHR21013:SF10">
    <property type="entry name" value="ATP SYNTHASE MITOCHONDRIAL F1 COMPLEX ASSEMBLY FACTOR 2"/>
    <property type="match status" value="1"/>
</dbReference>
<dbReference type="InterPro" id="IPR023335">
    <property type="entry name" value="ATP12_ortho_dom_sf"/>
</dbReference>
<keyword evidence="7" id="KW-1185">Reference proteome</keyword>
<keyword evidence="3" id="KW-0809">Transit peptide</keyword>
<evidence type="ECO:0000256" key="3">
    <source>
        <dbReference type="ARBA" id="ARBA00022946"/>
    </source>
</evidence>
<evidence type="ECO:0000256" key="2">
    <source>
        <dbReference type="ARBA" id="ARBA00008231"/>
    </source>
</evidence>
<dbReference type="Gene3D" id="1.10.3580.10">
    <property type="entry name" value="ATP12 ATPase"/>
    <property type="match status" value="1"/>
</dbReference>